<name>A0A5B8G071_9RHOB</name>
<evidence type="ECO:0000256" key="3">
    <source>
        <dbReference type="ARBA" id="ARBA00023163"/>
    </source>
</evidence>
<gene>
    <name evidence="6" type="ORF">FDP22_15690</name>
</gene>
<evidence type="ECO:0000256" key="2">
    <source>
        <dbReference type="ARBA" id="ARBA00023125"/>
    </source>
</evidence>
<dbReference type="Gene3D" id="1.10.10.60">
    <property type="entry name" value="Homeodomain-like"/>
    <property type="match status" value="1"/>
</dbReference>
<dbReference type="Pfam" id="PF00440">
    <property type="entry name" value="TetR_N"/>
    <property type="match status" value="1"/>
</dbReference>
<keyword evidence="3" id="KW-0804">Transcription</keyword>
<dbReference type="InterPro" id="IPR009057">
    <property type="entry name" value="Homeodomain-like_sf"/>
</dbReference>
<keyword evidence="2 4" id="KW-0238">DNA-binding</keyword>
<reference evidence="6 7" key="1">
    <citation type="submission" date="2019-06" db="EMBL/GenBank/DDBJ databases">
        <title>Genome sequence of Rhodobacteraceae bacterium D4M1.</title>
        <authorList>
            <person name="Cao J."/>
        </authorList>
    </citation>
    <scope>NUCLEOTIDE SEQUENCE [LARGE SCALE GENOMIC DNA]</scope>
    <source>
        <strain evidence="6 7">D4M1</strain>
    </source>
</reference>
<dbReference type="SUPFAM" id="SSF48498">
    <property type="entry name" value="Tetracyclin repressor-like, C-terminal domain"/>
    <property type="match status" value="1"/>
</dbReference>
<dbReference type="InterPro" id="IPR011075">
    <property type="entry name" value="TetR_C"/>
</dbReference>
<evidence type="ECO:0000256" key="4">
    <source>
        <dbReference type="PROSITE-ProRule" id="PRU00335"/>
    </source>
</evidence>
<dbReference type="InterPro" id="IPR001647">
    <property type="entry name" value="HTH_TetR"/>
</dbReference>
<dbReference type="OrthoDB" id="9779746at2"/>
<feature type="domain" description="HTH tetR-type" evidence="5">
    <location>
        <begin position="6"/>
        <end position="66"/>
    </location>
</feature>
<dbReference type="PANTHER" id="PTHR47506:SF1">
    <property type="entry name" value="HTH-TYPE TRANSCRIPTIONAL REGULATOR YJDC"/>
    <property type="match status" value="1"/>
</dbReference>
<sequence>MGRYRSFDETRAMDAAIACFRERGFHAASMRDLEREMGLTSSSLYNAFGSKKELFLSALDAYLNASSRRRIALLDAAEDPLAGIEAFLFSVVSVSAADRCGCLLVNSAASAAALDKDIGAAVRDGLGEVEAAFARTLQRAVAAGALPETTDSTALARTLLGTIVSIRVLSRSAPGEAWLRSLADGALTQIHAPANTRATPRKRVS</sequence>
<dbReference type="AlphaFoldDB" id="A0A5B8G071"/>
<dbReference type="PANTHER" id="PTHR47506">
    <property type="entry name" value="TRANSCRIPTIONAL REGULATORY PROTEIN"/>
    <property type="match status" value="1"/>
</dbReference>
<dbReference type="InterPro" id="IPR036271">
    <property type="entry name" value="Tet_transcr_reg_TetR-rel_C_sf"/>
</dbReference>
<dbReference type="GO" id="GO:0003677">
    <property type="term" value="F:DNA binding"/>
    <property type="evidence" value="ECO:0007669"/>
    <property type="project" value="UniProtKB-UniRule"/>
</dbReference>
<feature type="DNA-binding region" description="H-T-H motif" evidence="4">
    <location>
        <begin position="29"/>
        <end position="48"/>
    </location>
</feature>
<dbReference type="EMBL" id="CP040818">
    <property type="protein sequence ID" value="QDL93100.1"/>
    <property type="molecule type" value="Genomic_DNA"/>
</dbReference>
<keyword evidence="1" id="KW-0805">Transcription regulation</keyword>
<keyword evidence="7" id="KW-1185">Reference proteome</keyword>
<dbReference type="Proteomes" id="UP000305888">
    <property type="component" value="Chromosome"/>
</dbReference>
<evidence type="ECO:0000256" key="1">
    <source>
        <dbReference type="ARBA" id="ARBA00023015"/>
    </source>
</evidence>
<proteinExistence type="predicted"/>
<dbReference type="PROSITE" id="PS50977">
    <property type="entry name" value="HTH_TETR_2"/>
    <property type="match status" value="1"/>
</dbReference>
<dbReference type="Gene3D" id="1.10.357.10">
    <property type="entry name" value="Tetracycline Repressor, domain 2"/>
    <property type="match status" value="1"/>
</dbReference>
<dbReference type="KEGG" id="ppru:FDP22_15690"/>
<dbReference type="Pfam" id="PF16859">
    <property type="entry name" value="TetR_C_11"/>
    <property type="match status" value="1"/>
</dbReference>
<evidence type="ECO:0000313" key="7">
    <source>
        <dbReference type="Proteomes" id="UP000305888"/>
    </source>
</evidence>
<organism evidence="6 7">
    <name type="scientific">Paroceanicella profunda</name>
    <dbReference type="NCBI Taxonomy" id="2579971"/>
    <lineage>
        <taxon>Bacteria</taxon>
        <taxon>Pseudomonadati</taxon>
        <taxon>Pseudomonadota</taxon>
        <taxon>Alphaproteobacteria</taxon>
        <taxon>Rhodobacterales</taxon>
        <taxon>Paracoccaceae</taxon>
        <taxon>Paroceanicella</taxon>
    </lineage>
</organism>
<evidence type="ECO:0000259" key="5">
    <source>
        <dbReference type="PROSITE" id="PS50977"/>
    </source>
</evidence>
<dbReference type="SUPFAM" id="SSF46689">
    <property type="entry name" value="Homeodomain-like"/>
    <property type="match status" value="1"/>
</dbReference>
<evidence type="ECO:0000313" key="6">
    <source>
        <dbReference type="EMBL" id="QDL93100.1"/>
    </source>
</evidence>
<dbReference type="PRINTS" id="PR00455">
    <property type="entry name" value="HTHTETR"/>
</dbReference>
<dbReference type="RefSeq" id="WP_138575091.1">
    <property type="nucleotide sequence ID" value="NZ_CP040818.1"/>
</dbReference>
<protein>
    <submittedName>
        <fullName evidence="6">TetR/AcrR family transcriptional regulator</fullName>
    </submittedName>
</protein>
<accession>A0A5B8G071</accession>